<feature type="region of interest" description="Disordered" evidence="1">
    <location>
        <begin position="45"/>
        <end position="101"/>
    </location>
</feature>
<sequence length="212" mass="24768">MCTIRSLHIYRTTNTAVPDPRNWKLRRRTKNYAVLVQITTNTAKRRDSKASLGDLRGGGWQGSVNRGESAGQIRQKGLTPLSSERDIREREGGDRERERVRSFSLQREREDDFRIRARAFLQRMAVSKHRERRRGEVPMTELRVSSRDNGNLDRDLMRDKGMHMGLHGEIAQHAIVSEEDMWLGFGENIRDEISSFMKRARWEFRDDLGSRV</sequence>
<evidence type="ECO:0000313" key="2">
    <source>
        <dbReference type="EMBL" id="TQD79528.1"/>
    </source>
</evidence>
<name>A0A540KZ87_MALBA</name>
<feature type="compositionally biased region" description="Basic and acidic residues" evidence="1">
    <location>
        <begin position="83"/>
        <end position="101"/>
    </location>
</feature>
<reference evidence="2 3" key="1">
    <citation type="journal article" date="2019" name="G3 (Bethesda)">
        <title>Sequencing of a Wild Apple (Malus baccata) Genome Unravels the Differences Between Cultivated and Wild Apple Species Regarding Disease Resistance and Cold Tolerance.</title>
        <authorList>
            <person name="Chen X."/>
        </authorList>
    </citation>
    <scope>NUCLEOTIDE SEQUENCE [LARGE SCALE GENOMIC DNA]</scope>
    <source>
        <strain evidence="3">cv. Shandingzi</strain>
        <tissue evidence="2">Leaves</tissue>
    </source>
</reference>
<protein>
    <submittedName>
        <fullName evidence="2">Uncharacterized protein</fullName>
    </submittedName>
</protein>
<dbReference type="EMBL" id="VIEB01000853">
    <property type="protein sequence ID" value="TQD79528.1"/>
    <property type="molecule type" value="Genomic_DNA"/>
</dbReference>
<keyword evidence="3" id="KW-1185">Reference proteome</keyword>
<evidence type="ECO:0000256" key="1">
    <source>
        <dbReference type="SAM" id="MobiDB-lite"/>
    </source>
</evidence>
<proteinExistence type="predicted"/>
<organism evidence="2 3">
    <name type="scientific">Malus baccata</name>
    <name type="common">Siberian crab apple</name>
    <name type="synonym">Pyrus baccata</name>
    <dbReference type="NCBI Taxonomy" id="106549"/>
    <lineage>
        <taxon>Eukaryota</taxon>
        <taxon>Viridiplantae</taxon>
        <taxon>Streptophyta</taxon>
        <taxon>Embryophyta</taxon>
        <taxon>Tracheophyta</taxon>
        <taxon>Spermatophyta</taxon>
        <taxon>Magnoliopsida</taxon>
        <taxon>eudicotyledons</taxon>
        <taxon>Gunneridae</taxon>
        <taxon>Pentapetalae</taxon>
        <taxon>rosids</taxon>
        <taxon>fabids</taxon>
        <taxon>Rosales</taxon>
        <taxon>Rosaceae</taxon>
        <taxon>Amygdaloideae</taxon>
        <taxon>Maleae</taxon>
        <taxon>Malus</taxon>
    </lineage>
</organism>
<comment type="caution">
    <text evidence="2">The sequence shown here is derived from an EMBL/GenBank/DDBJ whole genome shotgun (WGS) entry which is preliminary data.</text>
</comment>
<dbReference type="AlphaFoldDB" id="A0A540KZ87"/>
<gene>
    <name evidence="2" type="ORF">C1H46_034888</name>
</gene>
<accession>A0A540KZ87</accession>
<dbReference type="Proteomes" id="UP000315295">
    <property type="component" value="Unassembled WGS sequence"/>
</dbReference>
<evidence type="ECO:0000313" key="3">
    <source>
        <dbReference type="Proteomes" id="UP000315295"/>
    </source>
</evidence>